<proteinExistence type="predicted"/>
<name>A0A817YVS9_9BILA</name>
<dbReference type="AlphaFoldDB" id="A0A817YVS9"/>
<reference evidence="2" key="1">
    <citation type="submission" date="2021-02" db="EMBL/GenBank/DDBJ databases">
        <authorList>
            <person name="Nowell W R."/>
        </authorList>
    </citation>
    <scope>NUCLEOTIDE SEQUENCE</scope>
</reference>
<feature type="compositionally biased region" description="Polar residues" evidence="1">
    <location>
        <begin position="423"/>
        <end position="436"/>
    </location>
</feature>
<feature type="region of interest" description="Disordered" evidence="1">
    <location>
        <begin position="421"/>
        <end position="447"/>
    </location>
</feature>
<organism evidence="2 3">
    <name type="scientific">Rotaria socialis</name>
    <dbReference type="NCBI Taxonomy" id="392032"/>
    <lineage>
        <taxon>Eukaryota</taxon>
        <taxon>Metazoa</taxon>
        <taxon>Spiralia</taxon>
        <taxon>Gnathifera</taxon>
        <taxon>Rotifera</taxon>
        <taxon>Eurotatoria</taxon>
        <taxon>Bdelloidea</taxon>
        <taxon>Philodinida</taxon>
        <taxon>Philodinidae</taxon>
        <taxon>Rotaria</taxon>
    </lineage>
</organism>
<accession>A0A817YVS9</accession>
<evidence type="ECO:0000313" key="3">
    <source>
        <dbReference type="Proteomes" id="UP000663833"/>
    </source>
</evidence>
<gene>
    <name evidence="2" type="ORF">LUA448_LOCUS16293</name>
</gene>
<protein>
    <submittedName>
        <fullName evidence="2">Uncharacterized protein</fullName>
    </submittedName>
</protein>
<evidence type="ECO:0000256" key="1">
    <source>
        <dbReference type="SAM" id="MobiDB-lite"/>
    </source>
</evidence>
<sequence>MSKSTYSTNKNYNRYSSRYSNQSYYVSPLEKLDRLTNKYQSKKVLENKKYEELVQEGKCDIFQISTSNYRYYHIHRETSIDVLNNLIEYAMNTTHYTLDTECQLQDPPKPSTAALIQIEFVYKNHPSILILIETMHLPVEQSRTFDKIKTLCRTIFSDNHIIYSWGDIKDELSKFYQYNLFDRNDIHQINDKNIQQKFKEWFHENHPSSSHVQRKAQETYSLQMAIYLAFNQWLDKRMTLANWGCELDPALYTITISQEYIKKKNQIIENEEEYRRLMIIYALNDCLAVTKLISNIYDDKQLINYEQDQVPGDSFLSDEINHDVEIHVQREISELNDDHIHIEPIHNALIRVHVENEPYEMISDDEFDGISLPEIMKLHLPHQQQLYNGKPLDYNDTLIGVHAQNEPSNEIGIISDDDIEQNRPANQHSHQHQPLTRNQRKNRKKREKRYQFEIIRKFYSAYASKYYGKIFNMGSKCSTLQIGGKVHISGNGNSHLIINGTHVE</sequence>
<dbReference type="EMBL" id="CAJNYD010002023">
    <property type="protein sequence ID" value="CAF3386880.1"/>
    <property type="molecule type" value="Genomic_DNA"/>
</dbReference>
<feature type="compositionally biased region" description="Basic residues" evidence="1">
    <location>
        <begin position="438"/>
        <end position="447"/>
    </location>
</feature>
<evidence type="ECO:0000313" key="2">
    <source>
        <dbReference type="EMBL" id="CAF3386880.1"/>
    </source>
</evidence>
<comment type="caution">
    <text evidence="2">The sequence shown here is derived from an EMBL/GenBank/DDBJ whole genome shotgun (WGS) entry which is preliminary data.</text>
</comment>
<dbReference type="Proteomes" id="UP000663833">
    <property type="component" value="Unassembled WGS sequence"/>
</dbReference>